<evidence type="ECO:0000313" key="2">
    <source>
        <dbReference type="Proteomes" id="UP001497482"/>
    </source>
</evidence>
<organism evidence="1 2">
    <name type="scientific">Knipowitschia caucasica</name>
    <name type="common">Caucasian dwarf goby</name>
    <name type="synonym">Pomatoschistus caucasicus</name>
    <dbReference type="NCBI Taxonomy" id="637954"/>
    <lineage>
        <taxon>Eukaryota</taxon>
        <taxon>Metazoa</taxon>
        <taxon>Chordata</taxon>
        <taxon>Craniata</taxon>
        <taxon>Vertebrata</taxon>
        <taxon>Euteleostomi</taxon>
        <taxon>Actinopterygii</taxon>
        <taxon>Neopterygii</taxon>
        <taxon>Teleostei</taxon>
        <taxon>Neoteleostei</taxon>
        <taxon>Acanthomorphata</taxon>
        <taxon>Gobiaria</taxon>
        <taxon>Gobiiformes</taxon>
        <taxon>Gobioidei</taxon>
        <taxon>Gobiidae</taxon>
        <taxon>Gobiinae</taxon>
        <taxon>Knipowitschia</taxon>
    </lineage>
</organism>
<gene>
    <name evidence="1" type="ORF">KC01_LOCUS13819</name>
</gene>
<dbReference type="Proteomes" id="UP001497482">
    <property type="component" value="Chromosome 16"/>
</dbReference>
<dbReference type="EMBL" id="OZ035838">
    <property type="protein sequence ID" value="CAL1583336.1"/>
    <property type="molecule type" value="Genomic_DNA"/>
</dbReference>
<protein>
    <submittedName>
        <fullName evidence="1">Uncharacterized protein</fullName>
    </submittedName>
</protein>
<reference evidence="1 2" key="1">
    <citation type="submission" date="2024-04" db="EMBL/GenBank/DDBJ databases">
        <authorList>
            <person name="Waldvogel A.-M."/>
            <person name="Schoenle A."/>
        </authorList>
    </citation>
    <scope>NUCLEOTIDE SEQUENCE [LARGE SCALE GENOMIC DNA]</scope>
</reference>
<proteinExistence type="predicted"/>
<name>A0AAV2K0A1_KNICA</name>
<sequence>MSSHAQKAHRHLRFGTCRNTQSSASGAVWVLWFQWAKLVPMVPLVPVRVPSGSSCFGARVEVPSSRSHAHALPPCLSPAAVRARSPKLRGQGATDTSH</sequence>
<accession>A0AAV2K0A1</accession>
<dbReference type="AlphaFoldDB" id="A0AAV2K0A1"/>
<keyword evidence="2" id="KW-1185">Reference proteome</keyword>
<evidence type="ECO:0000313" key="1">
    <source>
        <dbReference type="EMBL" id="CAL1583336.1"/>
    </source>
</evidence>